<proteinExistence type="predicted"/>
<dbReference type="EMBL" id="LIRS01000106">
    <property type="protein sequence ID" value="KOY27198.1"/>
    <property type="molecule type" value="Genomic_DNA"/>
</dbReference>
<evidence type="ECO:0000259" key="1">
    <source>
        <dbReference type="Pfam" id="PF04230"/>
    </source>
</evidence>
<dbReference type="PANTHER" id="PTHR36836:SF1">
    <property type="entry name" value="COLANIC ACID BIOSYNTHESIS PROTEIN WCAK"/>
    <property type="match status" value="1"/>
</dbReference>
<feature type="domain" description="Polysaccharide pyruvyl transferase" evidence="1">
    <location>
        <begin position="14"/>
        <end position="310"/>
    </location>
</feature>
<dbReference type="Pfam" id="PF04230">
    <property type="entry name" value="PS_pyruv_trans"/>
    <property type="match status" value="1"/>
</dbReference>
<protein>
    <recommendedName>
        <fullName evidence="1">Polysaccharide pyruvyl transferase domain-containing protein</fullName>
    </recommendedName>
</protein>
<evidence type="ECO:0000313" key="3">
    <source>
        <dbReference type="Proteomes" id="UP000037697"/>
    </source>
</evidence>
<dbReference type="Proteomes" id="UP000037697">
    <property type="component" value="Unassembled WGS sequence"/>
</dbReference>
<dbReference type="RefSeq" id="WP_053812441.1">
    <property type="nucleotide sequence ID" value="NZ_LIRS01000106.1"/>
</dbReference>
<reference evidence="2 3" key="1">
    <citation type="submission" date="2015-07" db="EMBL/GenBank/DDBJ databases">
        <title>Foodborne Vibrio parahaemolyticus Isolates.</title>
        <authorList>
            <person name="Ronholm J."/>
            <person name="Petronella N."/>
            <person name="Kenwell R."/>
            <person name="Banerjee S."/>
        </authorList>
    </citation>
    <scope>NUCLEOTIDE SEQUENCE [LARGE SCALE GENOMIC DNA]</scope>
    <source>
        <strain evidence="2 3">HS-06-05</strain>
    </source>
</reference>
<name>A0AAW3ISY1_VIBPH</name>
<dbReference type="PANTHER" id="PTHR36836">
    <property type="entry name" value="COLANIC ACID BIOSYNTHESIS PROTEIN WCAK"/>
    <property type="match status" value="1"/>
</dbReference>
<organism evidence="2 3">
    <name type="scientific">Vibrio parahaemolyticus</name>
    <dbReference type="NCBI Taxonomy" id="670"/>
    <lineage>
        <taxon>Bacteria</taxon>
        <taxon>Pseudomonadati</taxon>
        <taxon>Pseudomonadota</taxon>
        <taxon>Gammaproteobacteria</taxon>
        <taxon>Vibrionales</taxon>
        <taxon>Vibrionaceae</taxon>
        <taxon>Vibrio</taxon>
    </lineage>
</organism>
<evidence type="ECO:0000313" key="2">
    <source>
        <dbReference type="EMBL" id="KOY27198.1"/>
    </source>
</evidence>
<sequence>MNVTIIGWYGTETIGDRAILIGILSFLNKALNRKVSIKLGSLNPYFSERSIKEDKSFIDRVCNNNINVDIFDSQSFSALKDNLSSSEFLIMGGGPLMDLRELSLVEYAFKYANKKNIKSFVMGCGVGPLFEKSMRKQVLNIMELADSIVLRDSKSKENLKDIYGEFNCPFNAEKVNVSYDPAVECTLQYKKNKKIQSSKYIDSIVVNLREFPSEYSEVISPEDVNKKLLRFIKDLTTKFKGKDIYLIPMHYYFIGKDDRVFFGRILEELIAENCSENVYIQQENLSLEDTIMAFESSFINFGMRFHAVVLQTVSAGNNFILDYTQPGKGKINGFIDDIDKHGFYANRYISLQGGNIDIQEFDFSKLTESFSISNESIDLRNKIYLDEIIKNAN</sequence>
<gene>
    <name evidence="2" type="ORF">ACX05_19135</name>
</gene>
<dbReference type="AlphaFoldDB" id="A0AAW3ISY1"/>
<comment type="caution">
    <text evidence="2">The sequence shown here is derived from an EMBL/GenBank/DDBJ whole genome shotgun (WGS) entry which is preliminary data.</text>
</comment>
<dbReference type="InterPro" id="IPR007345">
    <property type="entry name" value="Polysacch_pyruvyl_Trfase"/>
</dbReference>
<accession>A0AAW3ISY1</accession>